<dbReference type="GO" id="GO:0008080">
    <property type="term" value="F:N-acetyltransferase activity"/>
    <property type="evidence" value="ECO:0007669"/>
    <property type="project" value="InterPro"/>
</dbReference>
<reference evidence="3 4" key="1">
    <citation type="submission" date="2018-10" db="EMBL/GenBank/DDBJ databases">
        <title>Genomic Encyclopedia of Archaeal and Bacterial Type Strains, Phase II (KMG-II): from individual species to whole genera.</title>
        <authorList>
            <person name="Goeker M."/>
        </authorList>
    </citation>
    <scope>NUCLEOTIDE SEQUENCE [LARGE SCALE GENOMIC DNA]</scope>
    <source>
        <strain evidence="3 4">DSM 45657</strain>
    </source>
</reference>
<dbReference type="EMBL" id="RCDD01000004">
    <property type="protein sequence ID" value="RLK55420.1"/>
    <property type="molecule type" value="Genomic_DNA"/>
</dbReference>
<accession>A0A421B017</accession>
<evidence type="ECO:0000259" key="2">
    <source>
        <dbReference type="PROSITE" id="PS51186"/>
    </source>
</evidence>
<keyword evidence="4" id="KW-1185">Reference proteome</keyword>
<comment type="caution">
    <text evidence="3">The sequence shown here is derived from an EMBL/GenBank/DDBJ whole genome shotgun (WGS) entry which is preliminary data.</text>
</comment>
<dbReference type="PANTHER" id="PTHR13947:SF37">
    <property type="entry name" value="LD18367P"/>
    <property type="match status" value="1"/>
</dbReference>
<dbReference type="PROSITE" id="PS51186">
    <property type="entry name" value="GNAT"/>
    <property type="match status" value="1"/>
</dbReference>
<evidence type="ECO:0000256" key="1">
    <source>
        <dbReference type="ARBA" id="ARBA00022679"/>
    </source>
</evidence>
<protein>
    <submittedName>
        <fullName evidence="3">Acetyltransferase (GNAT) family protein</fullName>
    </submittedName>
</protein>
<dbReference type="SUPFAM" id="SSF55729">
    <property type="entry name" value="Acyl-CoA N-acyltransferases (Nat)"/>
    <property type="match status" value="1"/>
</dbReference>
<dbReference type="Pfam" id="PF00583">
    <property type="entry name" value="Acetyltransf_1"/>
    <property type="match status" value="1"/>
</dbReference>
<organism evidence="3 4">
    <name type="scientific">Actinokineospora cianjurensis</name>
    <dbReference type="NCBI Taxonomy" id="585224"/>
    <lineage>
        <taxon>Bacteria</taxon>
        <taxon>Bacillati</taxon>
        <taxon>Actinomycetota</taxon>
        <taxon>Actinomycetes</taxon>
        <taxon>Pseudonocardiales</taxon>
        <taxon>Pseudonocardiaceae</taxon>
        <taxon>Actinokineospora</taxon>
    </lineage>
</organism>
<keyword evidence="1 3" id="KW-0808">Transferase</keyword>
<dbReference type="InterPro" id="IPR016181">
    <property type="entry name" value="Acyl_CoA_acyltransferase"/>
</dbReference>
<dbReference type="Gene3D" id="3.40.630.30">
    <property type="match status" value="1"/>
</dbReference>
<dbReference type="PANTHER" id="PTHR13947">
    <property type="entry name" value="GNAT FAMILY N-ACETYLTRANSFERASE"/>
    <property type="match status" value="1"/>
</dbReference>
<gene>
    <name evidence="3" type="ORF">CLV68_4905</name>
</gene>
<feature type="domain" description="N-acetyltransferase" evidence="2">
    <location>
        <begin position="7"/>
        <end position="168"/>
    </location>
</feature>
<sequence>MAEVADLVVRQARSDEVRRVGALTVEAYRAVGYPGDGGGSGYATLLADAEARLRSAELLVAANREGCLLGTVTVALPGTPFAEISRAGELELRMLAVAAPARGRGVGELLVRAVIARARELGLERVVLCSPAALSPAHRLYERLGFTRLPSRDWHPGPEVQLIAYTLDV</sequence>
<proteinExistence type="predicted"/>
<name>A0A421B017_9PSEU</name>
<dbReference type="InterPro" id="IPR050769">
    <property type="entry name" value="NAT_camello-type"/>
</dbReference>
<evidence type="ECO:0000313" key="3">
    <source>
        <dbReference type="EMBL" id="RLK55420.1"/>
    </source>
</evidence>
<dbReference type="AlphaFoldDB" id="A0A421B017"/>
<evidence type="ECO:0000313" key="4">
    <source>
        <dbReference type="Proteomes" id="UP000282454"/>
    </source>
</evidence>
<dbReference type="InterPro" id="IPR000182">
    <property type="entry name" value="GNAT_dom"/>
</dbReference>
<dbReference type="Proteomes" id="UP000282454">
    <property type="component" value="Unassembled WGS sequence"/>
</dbReference>
<dbReference type="CDD" id="cd04301">
    <property type="entry name" value="NAT_SF"/>
    <property type="match status" value="1"/>
</dbReference>